<proteinExistence type="predicted"/>
<dbReference type="EMBL" id="JBBPDW010000060">
    <property type="protein sequence ID" value="KAK7530544.1"/>
    <property type="molecule type" value="Genomic_DNA"/>
</dbReference>
<feature type="region of interest" description="Disordered" evidence="1">
    <location>
        <begin position="152"/>
        <end position="174"/>
    </location>
</feature>
<evidence type="ECO:0000313" key="3">
    <source>
        <dbReference type="Proteomes" id="UP001365128"/>
    </source>
</evidence>
<keyword evidence="3" id="KW-1185">Reference proteome</keyword>
<sequence>MHSDIPIWFALGFLWASKSTPLRQLPMNTLPPSLLYRIWSIASISTPFETSFTINLVQQVAPRAGYLDLEWMQGQERPTQHLNLHQPSVSKPVQSDIRRLHHLDAPSTRSFASDCFHPSRPSQSRQIRAKVQLLIVREVVASQQKCMIMQPSLANGLRRKKSDSLPSRSRRANR</sequence>
<gene>
    <name evidence="2" type="ORF">IWX46DRAFT_399365</name>
</gene>
<comment type="caution">
    <text evidence="2">The sequence shown here is derived from an EMBL/GenBank/DDBJ whole genome shotgun (WGS) entry which is preliminary data.</text>
</comment>
<evidence type="ECO:0000256" key="1">
    <source>
        <dbReference type="SAM" id="MobiDB-lite"/>
    </source>
</evidence>
<reference evidence="2 3" key="1">
    <citation type="submission" date="2024-04" db="EMBL/GenBank/DDBJ databases">
        <title>Phyllosticta paracitricarpa is synonymous to the EU quarantine fungus P. citricarpa based on phylogenomic analyses.</title>
        <authorList>
            <consortium name="Lawrence Berkeley National Laboratory"/>
            <person name="Van Ingen-Buijs V.A."/>
            <person name="Van Westerhoven A.C."/>
            <person name="Haridas S."/>
            <person name="Skiadas P."/>
            <person name="Martin F."/>
            <person name="Groenewald J.Z."/>
            <person name="Crous P.W."/>
            <person name="Seidl M.F."/>
        </authorList>
    </citation>
    <scope>NUCLEOTIDE SEQUENCE [LARGE SCALE GENOMIC DNA]</scope>
    <source>
        <strain evidence="2 3">CBS 122670</strain>
    </source>
</reference>
<evidence type="ECO:0000313" key="2">
    <source>
        <dbReference type="EMBL" id="KAK7530544.1"/>
    </source>
</evidence>
<dbReference type="Proteomes" id="UP001365128">
    <property type="component" value="Unassembled WGS sequence"/>
</dbReference>
<organism evidence="2 3">
    <name type="scientific">Phyllosticta citricarpa</name>
    <dbReference type="NCBI Taxonomy" id="55181"/>
    <lineage>
        <taxon>Eukaryota</taxon>
        <taxon>Fungi</taxon>
        <taxon>Dikarya</taxon>
        <taxon>Ascomycota</taxon>
        <taxon>Pezizomycotina</taxon>
        <taxon>Dothideomycetes</taxon>
        <taxon>Dothideomycetes incertae sedis</taxon>
        <taxon>Botryosphaeriales</taxon>
        <taxon>Phyllostictaceae</taxon>
        <taxon>Phyllosticta</taxon>
    </lineage>
</organism>
<protein>
    <submittedName>
        <fullName evidence="2">Uncharacterized protein</fullName>
    </submittedName>
</protein>
<name>A0ABR1L5M8_9PEZI</name>
<accession>A0ABR1L5M8</accession>